<gene>
    <name evidence="1" type="ORF">CWS33_30340</name>
</gene>
<evidence type="ECO:0000313" key="2">
    <source>
        <dbReference type="Proteomes" id="UP000233549"/>
    </source>
</evidence>
<feature type="non-terminal residue" evidence="1">
    <location>
        <position position="1"/>
    </location>
</feature>
<dbReference type="AlphaFoldDB" id="A0AAP8LAC1"/>
<proteinExistence type="predicted"/>
<organism evidence="1 2">
    <name type="scientific">Escherichia coli</name>
    <dbReference type="NCBI Taxonomy" id="562"/>
    <lineage>
        <taxon>Bacteria</taxon>
        <taxon>Pseudomonadati</taxon>
        <taxon>Pseudomonadota</taxon>
        <taxon>Gammaproteobacteria</taxon>
        <taxon>Enterobacterales</taxon>
        <taxon>Enterobacteriaceae</taxon>
        <taxon>Escherichia</taxon>
    </lineage>
</organism>
<feature type="non-terminal residue" evidence="1">
    <location>
        <position position="110"/>
    </location>
</feature>
<reference evidence="1 2" key="1">
    <citation type="submission" date="2017-12" db="EMBL/GenBank/DDBJ databases">
        <title>Rapid rising of carbapenem-resistant Enterobacteriaceae(CRE) and emergence of colistin resistance genemcr-1 in CRE in the hospital of Henan, China.</title>
        <authorList>
            <person name="Sun Q."/>
            <person name="Zhang R."/>
            <person name="Li Y."/>
            <person name="Shen Y."/>
            <person name="Zhang Y."/>
            <person name="Yang J."/>
            <person name="Shu L."/>
            <person name="Zhou H."/>
            <person name="Wang Y."/>
            <person name="Wang B."/>
            <person name="Shen Z."/>
        </authorList>
    </citation>
    <scope>NUCLEOTIDE SEQUENCE [LARGE SCALE GENOMIC DNA]</scope>
    <source>
        <strain evidence="1 2">3512</strain>
    </source>
</reference>
<sequence>NAASRYIGVLGQEHLNWIDWTEVFFALQGMKAERGWYNLELRLEDLKYLMANPSWYELFIPEDRLNFHDFGKNVELWQDVTISLLRGYMDMAYKKAKSKEEQKHLKETRV</sequence>
<protein>
    <submittedName>
        <fullName evidence="1">Uncharacterized protein</fullName>
    </submittedName>
</protein>
<name>A0AAP8LAC1_ECOLX</name>
<accession>A0AAP8LAC1</accession>
<evidence type="ECO:0000313" key="1">
    <source>
        <dbReference type="EMBL" id="PKD78427.1"/>
    </source>
</evidence>
<dbReference type="Proteomes" id="UP000233549">
    <property type="component" value="Unassembled WGS sequence"/>
</dbReference>
<comment type="caution">
    <text evidence="1">The sequence shown here is derived from an EMBL/GenBank/DDBJ whole genome shotgun (WGS) entry which is preliminary data.</text>
</comment>
<dbReference type="EMBL" id="PITP01000646">
    <property type="protein sequence ID" value="PKD78427.1"/>
    <property type="molecule type" value="Genomic_DNA"/>
</dbReference>